<feature type="transmembrane region" description="Helical" evidence="2">
    <location>
        <begin position="100"/>
        <end position="120"/>
    </location>
</feature>
<protein>
    <submittedName>
        <fullName evidence="3">Uncharacterized protein</fullName>
    </submittedName>
</protein>
<keyword evidence="2" id="KW-0472">Membrane</keyword>
<dbReference type="EMBL" id="KV878251">
    <property type="protein sequence ID" value="OJZ81225.1"/>
    <property type="molecule type" value="Genomic_DNA"/>
</dbReference>
<gene>
    <name evidence="3" type="ORF">ASPFODRAFT_386455</name>
</gene>
<keyword evidence="2" id="KW-1133">Transmembrane helix</keyword>
<evidence type="ECO:0000313" key="4">
    <source>
        <dbReference type="Proteomes" id="UP000184063"/>
    </source>
</evidence>
<feature type="region of interest" description="Disordered" evidence="1">
    <location>
        <begin position="1"/>
        <end position="27"/>
    </location>
</feature>
<dbReference type="AlphaFoldDB" id="A0A1M3T3A8"/>
<accession>A0A1M3T3A8</accession>
<feature type="compositionally biased region" description="Basic and acidic residues" evidence="1">
    <location>
        <begin position="1"/>
        <end position="17"/>
    </location>
</feature>
<evidence type="ECO:0000256" key="1">
    <source>
        <dbReference type="SAM" id="MobiDB-lite"/>
    </source>
</evidence>
<sequence length="161" mass="18183">MNEGKNNKDDGLRDKHQNGHCFRPPLPPYTTTRPFGLLIAAQNSRPLHLRQPISIASPPSFSCIILHPSGALTAVFGPVVPPEEMVDTDHSVTLALLPSLLGALCVCFWVMDIAFLYFYYYLISFLRRPEFFIYPFILFSFSSLSLPFLLRLILCMYAGKV</sequence>
<organism evidence="3 4">
    <name type="scientific">Aspergillus luchuensis (strain CBS 106.47)</name>
    <dbReference type="NCBI Taxonomy" id="1137211"/>
    <lineage>
        <taxon>Eukaryota</taxon>
        <taxon>Fungi</taxon>
        <taxon>Dikarya</taxon>
        <taxon>Ascomycota</taxon>
        <taxon>Pezizomycotina</taxon>
        <taxon>Eurotiomycetes</taxon>
        <taxon>Eurotiomycetidae</taxon>
        <taxon>Eurotiales</taxon>
        <taxon>Aspergillaceae</taxon>
        <taxon>Aspergillus</taxon>
        <taxon>Aspergillus subgen. Circumdati</taxon>
    </lineage>
</organism>
<keyword evidence="2" id="KW-0812">Transmembrane</keyword>
<feature type="transmembrane region" description="Helical" evidence="2">
    <location>
        <begin position="132"/>
        <end position="159"/>
    </location>
</feature>
<evidence type="ECO:0000313" key="3">
    <source>
        <dbReference type="EMBL" id="OJZ81225.1"/>
    </source>
</evidence>
<dbReference type="Proteomes" id="UP000184063">
    <property type="component" value="Unassembled WGS sequence"/>
</dbReference>
<evidence type="ECO:0000256" key="2">
    <source>
        <dbReference type="SAM" id="Phobius"/>
    </source>
</evidence>
<reference evidence="4" key="1">
    <citation type="journal article" date="2017" name="Genome Biol.">
        <title>Comparative genomics reveals high biological diversity and specific adaptations in the industrially and medically important fungal genus Aspergillus.</title>
        <authorList>
            <person name="de Vries R.P."/>
            <person name="Riley R."/>
            <person name="Wiebenga A."/>
            <person name="Aguilar-Osorio G."/>
            <person name="Amillis S."/>
            <person name="Uchima C.A."/>
            <person name="Anderluh G."/>
            <person name="Asadollahi M."/>
            <person name="Askin M."/>
            <person name="Barry K."/>
            <person name="Battaglia E."/>
            <person name="Bayram O."/>
            <person name="Benocci T."/>
            <person name="Braus-Stromeyer S.A."/>
            <person name="Caldana C."/>
            <person name="Canovas D."/>
            <person name="Cerqueira G.C."/>
            <person name="Chen F."/>
            <person name="Chen W."/>
            <person name="Choi C."/>
            <person name="Clum A."/>
            <person name="Dos Santos R.A."/>
            <person name="Damasio A.R."/>
            <person name="Diallinas G."/>
            <person name="Emri T."/>
            <person name="Fekete E."/>
            <person name="Flipphi M."/>
            <person name="Freyberg S."/>
            <person name="Gallo A."/>
            <person name="Gournas C."/>
            <person name="Habgood R."/>
            <person name="Hainaut M."/>
            <person name="Harispe M.L."/>
            <person name="Henrissat B."/>
            <person name="Hilden K.S."/>
            <person name="Hope R."/>
            <person name="Hossain A."/>
            <person name="Karabika E."/>
            <person name="Karaffa L."/>
            <person name="Karanyi Z."/>
            <person name="Krasevec N."/>
            <person name="Kuo A."/>
            <person name="Kusch H."/>
            <person name="LaButti K."/>
            <person name="Lagendijk E.L."/>
            <person name="Lapidus A."/>
            <person name="Levasseur A."/>
            <person name="Lindquist E."/>
            <person name="Lipzen A."/>
            <person name="Logrieco A.F."/>
            <person name="MacCabe A."/>
            <person name="Maekelae M.R."/>
            <person name="Malavazi I."/>
            <person name="Melin P."/>
            <person name="Meyer V."/>
            <person name="Mielnichuk N."/>
            <person name="Miskei M."/>
            <person name="Molnar A.P."/>
            <person name="Mule G."/>
            <person name="Ngan C.Y."/>
            <person name="Orejas M."/>
            <person name="Orosz E."/>
            <person name="Ouedraogo J.P."/>
            <person name="Overkamp K.M."/>
            <person name="Park H.-S."/>
            <person name="Perrone G."/>
            <person name="Piumi F."/>
            <person name="Punt P.J."/>
            <person name="Ram A.F."/>
            <person name="Ramon A."/>
            <person name="Rauscher S."/>
            <person name="Record E."/>
            <person name="Riano-Pachon D.M."/>
            <person name="Robert V."/>
            <person name="Roehrig J."/>
            <person name="Ruller R."/>
            <person name="Salamov A."/>
            <person name="Salih N.S."/>
            <person name="Samson R.A."/>
            <person name="Sandor E."/>
            <person name="Sanguinetti M."/>
            <person name="Schuetze T."/>
            <person name="Sepcic K."/>
            <person name="Shelest E."/>
            <person name="Sherlock G."/>
            <person name="Sophianopoulou V."/>
            <person name="Squina F.M."/>
            <person name="Sun H."/>
            <person name="Susca A."/>
            <person name="Todd R.B."/>
            <person name="Tsang A."/>
            <person name="Unkles S.E."/>
            <person name="van de Wiele N."/>
            <person name="van Rossen-Uffink D."/>
            <person name="Oliveira J.V."/>
            <person name="Vesth T.C."/>
            <person name="Visser J."/>
            <person name="Yu J.-H."/>
            <person name="Zhou M."/>
            <person name="Andersen M.R."/>
            <person name="Archer D.B."/>
            <person name="Baker S.E."/>
            <person name="Benoit I."/>
            <person name="Brakhage A.A."/>
            <person name="Braus G.H."/>
            <person name="Fischer R."/>
            <person name="Frisvad J.C."/>
            <person name="Goldman G.H."/>
            <person name="Houbraken J."/>
            <person name="Oakley B."/>
            <person name="Pocsi I."/>
            <person name="Scazzocchio C."/>
            <person name="Seiboth B."/>
            <person name="vanKuyk P.A."/>
            <person name="Wortman J."/>
            <person name="Dyer P.S."/>
            <person name="Grigoriev I.V."/>
        </authorList>
    </citation>
    <scope>NUCLEOTIDE SEQUENCE [LARGE SCALE GENOMIC DNA]</scope>
    <source>
        <strain evidence="4">CBS 106.47</strain>
    </source>
</reference>
<dbReference type="VEuPathDB" id="FungiDB:ASPFODRAFT_386455"/>
<name>A0A1M3T3A8_ASPLC</name>
<proteinExistence type="predicted"/>